<evidence type="ECO:0000259" key="6">
    <source>
        <dbReference type="PROSITE" id="PS50011"/>
    </source>
</evidence>
<dbReference type="PANTHER" id="PTHR44329:SF297">
    <property type="entry name" value="RECEPTOR-INTERACTING SERINE_THREONINE-PROTEIN KINASE 3"/>
    <property type="match status" value="1"/>
</dbReference>
<evidence type="ECO:0000256" key="3">
    <source>
        <dbReference type="PROSITE-ProRule" id="PRU10141"/>
    </source>
</evidence>
<dbReference type="Proteomes" id="UP000515156">
    <property type="component" value="Chromosome 14"/>
</dbReference>
<dbReference type="InParanoid" id="A0A6P7WTT1"/>
<dbReference type="GO" id="GO:0004706">
    <property type="term" value="F:JUN kinase kinase kinase activity"/>
    <property type="evidence" value="ECO:0007669"/>
    <property type="project" value="TreeGrafter"/>
</dbReference>
<dbReference type="Gene3D" id="1.10.510.10">
    <property type="entry name" value="Transferase(Phosphotransferase) domain 1"/>
    <property type="match status" value="1"/>
</dbReference>
<feature type="compositionally biased region" description="Polar residues" evidence="5">
    <location>
        <begin position="413"/>
        <end position="438"/>
    </location>
</feature>
<keyword evidence="8" id="KW-0808">Transferase</keyword>
<dbReference type="PROSITE" id="PS00107">
    <property type="entry name" value="PROTEIN_KINASE_ATP"/>
    <property type="match status" value="1"/>
</dbReference>
<dbReference type="GeneID" id="115458113"/>
<comment type="similarity">
    <text evidence="4">Belongs to the protein kinase superfamily.</text>
</comment>
<keyword evidence="4" id="KW-0723">Serine/threonine-protein kinase</keyword>
<dbReference type="PANTHER" id="PTHR44329">
    <property type="entry name" value="SERINE/THREONINE-PROTEIN KINASE TNNI3K-RELATED"/>
    <property type="match status" value="1"/>
</dbReference>
<proteinExistence type="inferred from homology"/>
<dbReference type="AlphaFoldDB" id="A0A6P7WTT1"/>
<dbReference type="InterPro" id="IPR017441">
    <property type="entry name" value="Protein_kinase_ATP_BS"/>
</dbReference>
<evidence type="ECO:0000256" key="1">
    <source>
        <dbReference type="ARBA" id="ARBA00022741"/>
    </source>
</evidence>
<accession>A0A6P7WTT1</accession>
<keyword evidence="8" id="KW-0418">Kinase</keyword>
<reference evidence="8" key="1">
    <citation type="submission" date="2025-08" db="UniProtKB">
        <authorList>
            <consortium name="RefSeq"/>
        </authorList>
    </citation>
    <scope>IDENTIFICATION</scope>
</reference>
<evidence type="ECO:0000313" key="7">
    <source>
        <dbReference type="Proteomes" id="UP000515156"/>
    </source>
</evidence>
<dbReference type="GO" id="GO:0005524">
    <property type="term" value="F:ATP binding"/>
    <property type="evidence" value="ECO:0007669"/>
    <property type="project" value="UniProtKB-UniRule"/>
</dbReference>
<feature type="compositionally biased region" description="Basic residues" evidence="5">
    <location>
        <begin position="451"/>
        <end position="460"/>
    </location>
</feature>
<dbReference type="PROSITE" id="PS50011">
    <property type="entry name" value="PROTEIN_KINASE_DOM"/>
    <property type="match status" value="1"/>
</dbReference>
<dbReference type="PROSITE" id="PS00108">
    <property type="entry name" value="PROTEIN_KINASE_ST"/>
    <property type="match status" value="1"/>
</dbReference>
<dbReference type="Pfam" id="PF00069">
    <property type="entry name" value="Pkinase"/>
    <property type="match status" value="1"/>
</dbReference>
<sequence length="460" mass="51496">MDKGTLNLYTIPEDKLQEKKLIGSGGFGEVYKAWHKDWGHLVALKKLNTKHVQNGQEQLLLEAKKMLCALSIDHVLRMYGLCRCSDASFGLVMEYMENGSLARLQALVKPLPWALKFRVLHEINLGMNRLHDLCPPLLHLDLKPQNVLLNKDLHIKISDFGLSRFKRGITLPQDVPPADGTLEFMAPELLDDVNCCPTKASDVYSYAILIWSVLKGEEPYSNAMSSVIKLHVPRGQRPSLEFLQDLYNHVERLEDIKSLMVKCWHQEPSERPSFKDCIQTTREIFKAHEHQEGKAVCDVWDALKKMETSLEQERWEVPSSTTLSSSPTSGLLANFKTMTLEQPPSLMNEAVPLSDPSSRTPQGFNSTGLPPPTAGAQGTRKKITDVTPQPPINGTGYPKTPVSSADPYMQGPYASTPSSQTTPARPGSQTRITGTVSYLQIGDNNKMDIRHTRRKTKTKK</sequence>
<organism evidence="7 8">
    <name type="scientific">Microcaecilia unicolor</name>
    <dbReference type="NCBI Taxonomy" id="1415580"/>
    <lineage>
        <taxon>Eukaryota</taxon>
        <taxon>Metazoa</taxon>
        <taxon>Chordata</taxon>
        <taxon>Craniata</taxon>
        <taxon>Vertebrata</taxon>
        <taxon>Euteleostomi</taxon>
        <taxon>Amphibia</taxon>
        <taxon>Gymnophiona</taxon>
        <taxon>Siphonopidae</taxon>
        <taxon>Microcaecilia</taxon>
    </lineage>
</organism>
<feature type="compositionally biased region" description="Low complexity" evidence="5">
    <location>
        <begin position="318"/>
        <end position="330"/>
    </location>
</feature>
<dbReference type="SUPFAM" id="SSF56112">
    <property type="entry name" value="Protein kinase-like (PK-like)"/>
    <property type="match status" value="1"/>
</dbReference>
<dbReference type="InterPro" id="IPR011009">
    <property type="entry name" value="Kinase-like_dom_sf"/>
</dbReference>
<dbReference type="FunCoup" id="A0A6P7WTT1">
    <property type="interactions" value="449"/>
</dbReference>
<dbReference type="RefSeq" id="XP_030043808.1">
    <property type="nucleotide sequence ID" value="XM_030187948.1"/>
</dbReference>
<keyword evidence="1 3" id="KW-0547">Nucleotide-binding</keyword>
<feature type="region of interest" description="Disordered" evidence="5">
    <location>
        <begin position="311"/>
        <end position="330"/>
    </location>
</feature>
<dbReference type="InterPro" id="IPR008271">
    <property type="entry name" value="Ser/Thr_kinase_AS"/>
</dbReference>
<feature type="region of interest" description="Disordered" evidence="5">
    <location>
        <begin position="347"/>
        <end position="460"/>
    </location>
</feature>
<evidence type="ECO:0000256" key="5">
    <source>
        <dbReference type="SAM" id="MobiDB-lite"/>
    </source>
</evidence>
<name>A0A6P7WTT1_9AMPH</name>
<dbReference type="KEGG" id="muo:115458113"/>
<dbReference type="SMART" id="SM00220">
    <property type="entry name" value="S_TKc"/>
    <property type="match status" value="1"/>
</dbReference>
<feature type="domain" description="Protein kinase" evidence="6">
    <location>
        <begin position="16"/>
        <end position="285"/>
    </location>
</feature>
<keyword evidence="2 3" id="KW-0067">ATP-binding</keyword>
<feature type="compositionally biased region" description="Polar residues" evidence="5">
    <location>
        <begin position="355"/>
        <end position="368"/>
    </location>
</feature>
<evidence type="ECO:0000256" key="2">
    <source>
        <dbReference type="ARBA" id="ARBA00022840"/>
    </source>
</evidence>
<dbReference type="InterPro" id="IPR051681">
    <property type="entry name" value="Ser/Thr_Kinases-Pseudokinases"/>
</dbReference>
<dbReference type="OrthoDB" id="4062651at2759"/>
<keyword evidence="8" id="KW-0675">Receptor</keyword>
<keyword evidence="7" id="KW-1185">Reference proteome</keyword>
<evidence type="ECO:0000256" key="4">
    <source>
        <dbReference type="RuleBase" id="RU000304"/>
    </source>
</evidence>
<feature type="binding site" evidence="3">
    <location>
        <position position="45"/>
    </location>
    <ligand>
        <name>ATP</name>
        <dbReference type="ChEBI" id="CHEBI:30616"/>
    </ligand>
</feature>
<protein>
    <submittedName>
        <fullName evidence="8">Receptor-interacting serine/threonine-protein kinase 3</fullName>
    </submittedName>
</protein>
<dbReference type="InterPro" id="IPR000719">
    <property type="entry name" value="Prot_kinase_dom"/>
</dbReference>
<gene>
    <name evidence="8" type="primary">RIPK3</name>
</gene>
<evidence type="ECO:0000313" key="8">
    <source>
        <dbReference type="RefSeq" id="XP_030043808.1"/>
    </source>
</evidence>
<dbReference type="CTD" id="11035"/>